<dbReference type="InterPro" id="IPR050186">
    <property type="entry name" value="TPT_transporter"/>
</dbReference>
<evidence type="ECO:0000256" key="2">
    <source>
        <dbReference type="ARBA" id="ARBA00022692"/>
    </source>
</evidence>
<evidence type="ECO:0000313" key="6">
    <source>
        <dbReference type="EnsemblMetazoa" id="XP_030830692"/>
    </source>
</evidence>
<evidence type="ECO:0000256" key="3">
    <source>
        <dbReference type="ARBA" id="ARBA00022989"/>
    </source>
</evidence>
<feature type="transmembrane region" description="Helical" evidence="5">
    <location>
        <begin position="181"/>
        <end position="203"/>
    </location>
</feature>
<feature type="transmembrane region" description="Helical" evidence="5">
    <location>
        <begin position="7"/>
        <end position="28"/>
    </location>
</feature>
<feature type="transmembrane region" description="Helical" evidence="5">
    <location>
        <begin position="215"/>
        <end position="237"/>
    </location>
</feature>
<evidence type="ECO:0000256" key="4">
    <source>
        <dbReference type="ARBA" id="ARBA00023136"/>
    </source>
</evidence>
<dbReference type="CTD" id="338363"/>
<proteinExistence type="predicted"/>
<feature type="transmembrane region" description="Helical" evidence="5">
    <location>
        <begin position="271"/>
        <end position="290"/>
    </location>
</feature>
<dbReference type="AlphaFoldDB" id="A0A7M7N3Q1"/>
<evidence type="ECO:0008006" key="8">
    <source>
        <dbReference type="Google" id="ProtNLM"/>
    </source>
</evidence>
<accession>A0A7M7N3Q1</accession>
<reference evidence="6" key="2">
    <citation type="submission" date="2021-01" db="UniProtKB">
        <authorList>
            <consortium name="EnsemblMetazoa"/>
        </authorList>
    </citation>
    <scope>IDENTIFICATION</scope>
</reference>
<dbReference type="PANTHER" id="PTHR11132">
    <property type="entry name" value="SOLUTE CARRIER FAMILY 35"/>
    <property type="match status" value="1"/>
</dbReference>
<evidence type="ECO:0000313" key="7">
    <source>
        <dbReference type="Proteomes" id="UP000007110"/>
    </source>
</evidence>
<reference evidence="7" key="1">
    <citation type="submission" date="2015-02" db="EMBL/GenBank/DDBJ databases">
        <title>Genome sequencing for Strongylocentrotus purpuratus.</title>
        <authorList>
            <person name="Murali S."/>
            <person name="Liu Y."/>
            <person name="Vee V."/>
            <person name="English A."/>
            <person name="Wang M."/>
            <person name="Skinner E."/>
            <person name="Han Y."/>
            <person name="Muzny D.M."/>
            <person name="Worley K.C."/>
            <person name="Gibbs R.A."/>
        </authorList>
    </citation>
    <scope>NUCLEOTIDE SEQUENCE</scope>
</reference>
<sequence>MATVWLPFVYCSLYICTVLINKYVLWVLGFTYPTLFQGWQTLVGFLVLRFVASLGHIELSSSFTASALFQWLPAMVLFVGGIYSGSRALARLPIPIFLCLQGQVEVITSVVVALLNKQNPKPQVACSWLIMTASGITIWLTDPQYDQSGYKWMFLHVVVSSQSAIYMKWQKTFIMSDIDRLHYIYAFSVCVFAPGSFLLGDLMSSTNFPFWYMQHFYLGCMMSGILGVTLALCHLYMKHAFPDFVLSLTVSTSKILCVGISTLVYLTVFNIHFFLSIFFCLAGQLIHSIAKHDGSGEKSSHHIAEDDIIGPKLEKEQA</sequence>
<dbReference type="GeneID" id="100891210"/>
<dbReference type="OMA" id="WAIIHLF"/>
<feature type="transmembrane region" description="Helical" evidence="5">
    <location>
        <begin position="244"/>
        <end position="265"/>
    </location>
</feature>
<dbReference type="GO" id="GO:0016020">
    <property type="term" value="C:membrane"/>
    <property type="evidence" value="ECO:0007669"/>
    <property type="project" value="UniProtKB-SubCell"/>
</dbReference>
<dbReference type="InParanoid" id="A0A7M7N3Q1"/>
<keyword evidence="4 5" id="KW-0472">Membrane</keyword>
<keyword evidence="7" id="KW-1185">Reference proteome</keyword>
<evidence type="ECO:0000256" key="1">
    <source>
        <dbReference type="ARBA" id="ARBA00004141"/>
    </source>
</evidence>
<keyword evidence="2 5" id="KW-0812">Transmembrane</keyword>
<dbReference type="Proteomes" id="UP000007110">
    <property type="component" value="Unassembled WGS sequence"/>
</dbReference>
<keyword evidence="3 5" id="KW-1133">Transmembrane helix</keyword>
<dbReference type="RefSeq" id="XP_030830692.1">
    <property type="nucleotide sequence ID" value="XM_030974832.1"/>
</dbReference>
<dbReference type="OrthoDB" id="417037at2759"/>
<name>A0A7M7N3Q1_STRPU</name>
<comment type="subcellular location">
    <subcellularLocation>
        <location evidence="1">Membrane</location>
        <topology evidence="1">Multi-pass membrane protein</topology>
    </subcellularLocation>
</comment>
<protein>
    <recommendedName>
        <fullName evidence="8">Transmembrane protein 241</fullName>
    </recommendedName>
</protein>
<feature type="transmembrane region" description="Helical" evidence="5">
    <location>
        <begin position="122"/>
        <end position="140"/>
    </location>
</feature>
<dbReference type="EnsemblMetazoa" id="XM_030974832">
    <property type="protein sequence ID" value="XP_030830692"/>
    <property type="gene ID" value="LOC100891210"/>
</dbReference>
<dbReference type="KEGG" id="spu:100891210"/>
<feature type="transmembrane region" description="Helical" evidence="5">
    <location>
        <begin position="34"/>
        <end position="51"/>
    </location>
</feature>
<feature type="transmembrane region" description="Helical" evidence="5">
    <location>
        <begin position="63"/>
        <end position="83"/>
    </location>
</feature>
<organism evidence="6 7">
    <name type="scientific">Strongylocentrotus purpuratus</name>
    <name type="common">Purple sea urchin</name>
    <dbReference type="NCBI Taxonomy" id="7668"/>
    <lineage>
        <taxon>Eukaryota</taxon>
        <taxon>Metazoa</taxon>
        <taxon>Echinodermata</taxon>
        <taxon>Eleutherozoa</taxon>
        <taxon>Echinozoa</taxon>
        <taxon>Echinoidea</taxon>
        <taxon>Euechinoidea</taxon>
        <taxon>Echinacea</taxon>
        <taxon>Camarodonta</taxon>
        <taxon>Echinidea</taxon>
        <taxon>Strongylocentrotidae</taxon>
        <taxon>Strongylocentrotus</taxon>
    </lineage>
</organism>
<feature type="transmembrane region" description="Helical" evidence="5">
    <location>
        <begin position="95"/>
        <end position="115"/>
    </location>
</feature>
<evidence type="ECO:0000256" key="5">
    <source>
        <dbReference type="SAM" id="Phobius"/>
    </source>
</evidence>